<dbReference type="InterPro" id="IPR051407">
    <property type="entry name" value="Bact_OM_lipoprot/Surf_antigen"/>
</dbReference>
<name>A0ABX5KUJ8_9BURK</name>
<comment type="caution">
    <text evidence="5">The sequence shown here is derived from an EMBL/GenBank/DDBJ whole genome shotgun (WGS) entry which is preliminary data.</text>
</comment>
<evidence type="ECO:0000256" key="2">
    <source>
        <dbReference type="ARBA" id="ARBA00023136"/>
    </source>
</evidence>
<dbReference type="Pfam" id="PF05433">
    <property type="entry name" value="Rick_17kDa_Anti"/>
    <property type="match status" value="1"/>
</dbReference>
<evidence type="ECO:0000256" key="1">
    <source>
        <dbReference type="ARBA" id="ARBA00004370"/>
    </source>
</evidence>
<dbReference type="PANTHER" id="PTHR35603:SF2">
    <property type="entry name" value="OUTER MEMBRANE LIPOPROTEIN"/>
    <property type="match status" value="1"/>
</dbReference>
<keyword evidence="2" id="KW-0472">Membrane</keyword>
<organism evidence="5 6">
    <name type="scientific">Paraburkholderia unamae</name>
    <dbReference type="NCBI Taxonomy" id="219649"/>
    <lineage>
        <taxon>Bacteria</taxon>
        <taxon>Pseudomonadati</taxon>
        <taxon>Pseudomonadota</taxon>
        <taxon>Betaproteobacteria</taxon>
        <taxon>Burkholderiales</taxon>
        <taxon>Burkholderiaceae</taxon>
        <taxon>Paraburkholderia</taxon>
    </lineage>
</organism>
<feature type="region of interest" description="Disordered" evidence="3">
    <location>
        <begin position="1"/>
        <end position="24"/>
    </location>
</feature>
<dbReference type="RefSeq" id="WP_372460496.1">
    <property type="nucleotide sequence ID" value="NZ_CAJZAT010000192.1"/>
</dbReference>
<evidence type="ECO:0000313" key="5">
    <source>
        <dbReference type="EMBL" id="PVX85568.1"/>
    </source>
</evidence>
<dbReference type="InterPro" id="IPR008816">
    <property type="entry name" value="Gly_zipper_2TM_dom"/>
</dbReference>
<accession>A0ABX5KUJ8</accession>
<protein>
    <submittedName>
        <fullName evidence="5">Glycine zipper 2TM protein</fullName>
    </submittedName>
</protein>
<evidence type="ECO:0000256" key="3">
    <source>
        <dbReference type="SAM" id="MobiDB-lite"/>
    </source>
</evidence>
<keyword evidence="6" id="KW-1185">Reference proteome</keyword>
<sequence length="134" mass="13641">MPRYTNAAVYRRASESTLPTQPALDPDSGAIVAINAVQAPEPSTGLGAVGGAVAGGMLGNQIGQGRGRTLATIAAAIGGGLSGNGIEHEVRKTTNYQVQLRMADGSYRNFSYSSQPELAAGEPVHVDGDTLTAS</sequence>
<feature type="domain" description="Glycine zipper 2TM" evidence="4">
    <location>
        <begin position="46"/>
        <end position="87"/>
    </location>
</feature>
<reference evidence="5 6" key="1">
    <citation type="submission" date="2018-05" db="EMBL/GenBank/DDBJ databases">
        <title>Genomic Encyclopedia of Type Strains, Phase IV (KMG-V): Genome sequencing to study the core and pangenomes of soil and plant-associated prokaryotes.</title>
        <authorList>
            <person name="Whitman W."/>
        </authorList>
    </citation>
    <scope>NUCLEOTIDE SEQUENCE [LARGE SCALE GENOMIC DNA]</scope>
    <source>
        <strain evidence="5 6">SCZa-39</strain>
    </source>
</reference>
<proteinExistence type="predicted"/>
<dbReference type="Proteomes" id="UP000245712">
    <property type="component" value="Unassembled WGS sequence"/>
</dbReference>
<dbReference type="EMBL" id="QEOB01000003">
    <property type="protein sequence ID" value="PVX85568.1"/>
    <property type="molecule type" value="Genomic_DNA"/>
</dbReference>
<evidence type="ECO:0000313" key="6">
    <source>
        <dbReference type="Proteomes" id="UP000245712"/>
    </source>
</evidence>
<gene>
    <name evidence="5" type="ORF">C7402_103145</name>
</gene>
<dbReference type="PANTHER" id="PTHR35603">
    <property type="match status" value="1"/>
</dbReference>
<evidence type="ECO:0000259" key="4">
    <source>
        <dbReference type="Pfam" id="PF05433"/>
    </source>
</evidence>
<comment type="subcellular location">
    <subcellularLocation>
        <location evidence="1">Membrane</location>
    </subcellularLocation>
</comment>